<feature type="compositionally biased region" description="Basic and acidic residues" evidence="10">
    <location>
        <begin position="135"/>
        <end position="147"/>
    </location>
</feature>
<dbReference type="Pfam" id="PF00271">
    <property type="entry name" value="Helicase_C"/>
    <property type="match status" value="1"/>
</dbReference>
<sequence>MEGSATTDPFLWDADAVATELCTLSRPCTHDPDDLAAKVRQNEIDGHVLLTYDLVGLVNAHDLRNELFETLSIKAIKHKHALGEAIMGFRLRSLAFRQWKSNNLDSDATGSQDDDSHRQGCVGLTPANPQSAQPQDRDEHDRSRDKFSSVAGPSSGTVKHDSHTQPLKKRRVTAELIQSEPLNRLPIPIATEAGTVSGLHVPQSIDKPDKGYPWDNENLSCYLGSGSFVLKDIRSPQGVMTSQVKEEGGALRTPVPTHFPRGRRLVIDRIMRRLLIRNNRILYGAEPATDLIKARELSSEPDEILDITDLPLDLDDLDQETLREMEVEAAEVEAATSRRSRTVPQARVRLLLGEETALQVASWRERKLPRYEAKAYHLWLNASRQGTKTHRVLEARSRAKWYNERLQKLEAEIVEQTWEKEKDVRFQAKCLQQTVEDKSYQNWLADTLASRFPPSKPTSSKKRPAGQPRIEQKDSDDELLTSSEEENFVVDDEDPITPGGQVVTPHKASLRATEQGTPGPNQFDSHDYIDLTQLESSNPSSPARVTSGAIDDVQAHHPADSTMVKKDVEDHKPQLSSVPQVKSQSQLQPSSWPDKYRDIEEIVSKPPSFWSKEKDRYSLTITLLWRLKHSRRSAIFRLFQDKPAAELFDSTVMKHVSDPVRDLERLSRPGPETLAFDVTRLFLCFLRMKNLKESRLADLKPSQIAKLKAQRGQSSWAVFHNFSSQVAPFFPKDDQIYCEDALDGEVLSDEVPDEGAVGEPSPLRKTQPKEIVRNREAVDIREREMRRAEEQEARRQRLRTELDDVTSIPTDKSRLIINESKLDGQPLIYVNEIIGGSIKHHQMEGVRFMWNQITEDQVNRQGCLLAHAMGLGKTMQVITLLIAIRESSNSSNPGVVAQVPVDLRSARILIICPPSLVDNWWEEFPKWDKQSVLGDVETINSSLSQEERSNTVTKWSQNSGVLVVGYTMMVKLAEWSDRQRRLLVTAPSLVIVDEAHNMKNPDTKIRDICTEFRTTTRIAMTGSPLANNIEEYFFMIDWVAPNFLGPLHEFRSVFANPIQRGLDTGSSGTEKRHALKKLHFLKKTVEPKVHRRTIKDCLSSDMPPKQEFVLFLRPKTLQARFYDQYLQALQGTVDDSQASKFAIACNLVLLCNHPACAIMKGQKPGSGGEKSSSLPRSLVFEMSRVYGAEWREPSLSAKVEVLVQILDFARGVQDKVLIFTQSKPTLDYLSKLLSKQDRSFCRLDGTTPMNKRQDHIKKFNEDDKEIYLISTKAGGQGLNIQGANRVVIFDRLWNPQHEQQAIARAFRIGQLKPVTVYHLVTAGTLEQVLHDRSVFKSQLASRVVDKKNPISWGSRTGQLLQSIQQAKQDDLKKLLGKEASLDKLIAFSDKIDVITKVISTDTFEQEDDGALLSAEEIKETNNFTMNRNMDARENVRPQEIGTRRHRPSVTQMSQGNGLPAPTIAPSSVQTMDGAYDNPTPVTADVQPLPQAQPLMEPRTSFHVRFCPSKRCSLHVNNSSFEEAGAVTASSQAHGRGANLLWQRCTQHIRHSRGLGISG</sequence>
<dbReference type="GO" id="GO:0004386">
    <property type="term" value="F:helicase activity"/>
    <property type="evidence" value="ECO:0007669"/>
    <property type="project" value="UniProtKB-KW"/>
</dbReference>
<evidence type="ECO:0000313" key="13">
    <source>
        <dbReference type="EMBL" id="KZZ97606.1"/>
    </source>
</evidence>
<keyword evidence="9" id="KW-0175">Coiled coil</keyword>
<feature type="domain" description="Helicase ATP-binding" evidence="11">
    <location>
        <begin position="854"/>
        <end position="1042"/>
    </location>
</feature>
<comment type="caution">
    <text evidence="13">The sequence shown here is derived from an EMBL/GenBank/DDBJ whole genome shotgun (WGS) entry which is preliminary data.</text>
</comment>
<proteinExistence type="inferred from homology"/>
<evidence type="ECO:0000313" key="14">
    <source>
        <dbReference type="Proteomes" id="UP000078544"/>
    </source>
</evidence>
<dbReference type="STRING" id="1081109.A0A168DCW4"/>
<dbReference type="InterPro" id="IPR014001">
    <property type="entry name" value="Helicase_ATP-bd"/>
</dbReference>
<feature type="coiled-coil region" evidence="9">
    <location>
        <begin position="771"/>
        <end position="808"/>
    </location>
</feature>
<comment type="similarity">
    <text evidence="2">Belongs to the SNF2/RAD54 helicase family.</text>
</comment>
<dbReference type="PANTHER" id="PTHR45797">
    <property type="entry name" value="RAD54-LIKE"/>
    <property type="match status" value="1"/>
</dbReference>
<evidence type="ECO:0000256" key="7">
    <source>
        <dbReference type="ARBA" id="ARBA00023125"/>
    </source>
</evidence>
<dbReference type="SMART" id="SM00490">
    <property type="entry name" value="HELICc"/>
    <property type="match status" value="1"/>
</dbReference>
<dbReference type="PROSITE" id="PS51192">
    <property type="entry name" value="HELICASE_ATP_BIND_1"/>
    <property type="match status" value="1"/>
</dbReference>
<feature type="region of interest" description="Disordered" evidence="10">
    <location>
        <begin position="566"/>
        <end position="592"/>
    </location>
</feature>
<keyword evidence="5 13" id="KW-0347">Helicase</keyword>
<evidence type="ECO:0000256" key="5">
    <source>
        <dbReference type="ARBA" id="ARBA00022806"/>
    </source>
</evidence>
<feature type="compositionally biased region" description="Acidic residues" evidence="10">
    <location>
        <begin position="474"/>
        <end position="495"/>
    </location>
</feature>
<evidence type="ECO:0000256" key="4">
    <source>
        <dbReference type="ARBA" id="ARBA00022801"/>
    </source>
</evidence>
<dbReference type="EMBL" id="AZGY01000006">
    <property type="protein sequence ID" value="KZZ97606.1"/>
    <property type="molecule type" value="Genomic_DNA"/>
</dbReference>
<feature type="region of interest" description="Disordered" evidence="10">
    <location>
        <begin position="1440"/>
        <end position="1462"/>
    </location>
</feature>
<dbReference type="PROSITE" id="PS51194">
    <property type="entry name" value="HELICASE_CTER"/>
    <property type="match status" value="1"/>
</dbReference>
<feature type="compositionally biased region" description="Polar residues" evidence="10">
    <location>
        <begin position="574"/>
        <end position="591"/>
    </location>
</feature>
<dbReference type="InterPro" id="IPR049730">
    <property type="entry name" value="SNF2/RAD54-like_C"/>
</dbReference>
<dbReference type="GO" id="GO:0005524">
    <property type="term" value="F:ATP binding"/>
    <property type="evidence" value="ECO:0007669"/>
    <property type="project" value="UniProtKB-KW"/>
</dbReference>
<evidence type="ECO:0000256" key="3">
    <source>
        <dbReference type="ARBA" id="ARBA00022741"/>
    </source>
</evidence>
<organism evidence="13 14">
    <name type="scientific">Moelleriella libera RCEF 2490</name>
    <dbReference type="NCBI Taxonomy" id="1081109"/>
    <lineage>
        <taxon>Eukaryota</taxon>
        <taxon>Fungi</taxon>
        <taxon>Dikarya</taxon>
        <taxon>Ascomycota</taxon>
        <taxon>Pezizomycotina</taxon>
        <taxon>Sordariomycetes</taxon>
        <taxon>Hypocreomycetidae</taxon>
        <taxon>Hypocreales</taxon>
        <taxon>Clavicipitaceae</taxon>
        <taxon>Moelleriella</taxon>
    </lineage>
</organism>
<evidence type="ECO:0000256" key="6">
    <source>
        <dbReference type="ARBA" id="ARBA00022840"/>
    </source>
</evidence>
<dbReference type="InterPro" id="IPR038718">
    <property type="entry name" value="SNF2-like_sf"/>
</dbReference>
<dbReference type="Pfam" id="PF24580">
    <property type="entry name" value="DUF7607"/>
    <property type="match status" value="1"/>
</dbReference>
<protein>
    <submittedName>
        <fullName evidence="13">SNF2 family helicase/ATPase</fullName>
    </submittedName>
</protein>
<reference evidence="13 14" key="1">
    <citation type="journal article" date="2016" name="Genome Biol. Evol.">
        <title>Divergent and convergent evolution of fungal pathogenicity.</title>
        <authorList>
            <person name="Shang Y."/>
            <person name="Xiao G."/>
            <person name="Zheng P."/>
            <person name="Cen K."/>
            <person name="Zhan S."/>
            <person name="Wang C."/>
        </authorList>
    </citation>
    <scope>NUCLEOTIDE SEQUENCE [LARGE SCALE GENOMIC DNA]</scope>
    <source>
        <strain evidence="13 14">RCEF 2490</strain>
    </source>
</reference>
<evidence type="ECO:0000256" key="2">
    <source>
        <dbReference type="ARBA" id="ARBA00007025"/>
    </source>
</evidence>
<dbReference type="InterPro" id="IPR000330">
    <property type="entry name" value="SNF2_N"/>
</dbReference>
<accession>A0A168DCW4</accession>
<evidence type="ECO:0000259" key="11">
    <source>
        <dbReference type="PROSITE" id="PS51192"/>
    </source>
</evidence>
<feature type="coiled-coil region" evidence="9">
    <location>
        <begin position="392"/>
        <end position="419"/>
    </location>
</feature>
<evidence type="ECO:0000256" key="1">
    <source>
        <dbReference type="ARBA" id="ARBA00004123"/>
    </source>
</evidence>
<dbReference type="Proteomes" id="UP000078544">
    <property type="component" value="Unassembled WGS sequence"/>
</dbReference>
<dbReference type="Gene3D" id="3.40.50.300">
    <property type="entry name" value="P-loop containing nucleotide triphosphate hydrolases"/>
    <property type="match status" value="1"/>
</dbReference>
<dbReference type="SUPFAM" id="SSF52540">
    <property type="entry name" value="P-loop containing nucleoside triphosphate hydrolases"/>
    <property type="match status" value="2"/>
</dbReference>
<dbReference type="GO" id="GO:0003677">
    <property type="term" value="F:DNA binding"/>
    <property type="evidence" value="ECO:0007669"/>
    <property type="project" value="UniProtKB-KW"/>
</dbReference>
<evidence type="ECO:0000256" key="10">
    <source>
        <dbReference type="SAM" id="MobiDB-lite"/>
    </source>
</evidence>
<dbReference type="Gene3D" id="3.40.50.10810">
    <property type="entry name" value="Tandem AAA-ATPase domain"/>
    <property type="match status" value="1"/>
</dbReference>
<feature type="region of interest" description="Disordered" evidence="10">
    <location>
        <begin position="448"/>
        <end position="526"/>
    </location>
</feature>
<dbReference type="PANTHER" id="PTHR45797:SF1">
    <property type="entry name" value="HELICASE ARIP4"/>
    <property type="match status" value="1"/>
</dbReference>
<dbReference type="InterPro" id="IPR056026">
    <property type="entry name" value="DUF7607"/>
</dbReference>
<keyword evidence="6" id="KW-0067">ATP-binding</keyword>
<dbReference type="OrthoDB" id="2020972at2759"/>
<dbReference type="CDD" id="cd18793">
    <property type="entry name" value="SF2_C_SNF"/>
    <property type="match status" value="1"/>
</dbReference>
<dbReference type="InterPro" id="IPR044574">
    <property type="entry name" value="ARIP4-like"/>
</dbReference>
<name>A0A168DCW4_9HYPO</name>
<keyword evidence="3" id="KW-0547">Nucleotide-binding</keyword>
<dbReference type="InterPro" id="IPR001650">
    <property type="entry name" value="Helicase_C-like"/>
</dbReference>
<dbReference type="GO" id="GO:0005634">
    <property type="term" value="C:nucleus"/>
    <property type="evidence" value="ECO:0007669"/>
    <property type="project" value="UniProtKB-SubCell"/>
</dbReference>
<evidence type="ECO:0000256" key="9">
    <source>
        <dbReference type="SAM" id="Coils"/>
    </source>
</evidence>
<keyword evidence="4" id="KW-0378">Hydrolase</keyword>
<dbReference type="InterPro" id="IPR027417">
    <property type="entry name" value="P-loop_NTPase"/>
</dbReference>
<feature type="domain" description="Helicase C-terminal" evidence="12">
    <location>
        <begin position="1204"/>
        <end position="1350"/>
    </location>
</feature>
<keyword evidence="7" id="KW-0238">DNA-binding</keyword>
<evidence type="ECO:0000256" key="8">
    <source>
        <dbReference type="ARBA" id="ARBA00023242"/>
    </source>
</evidence>
<dbReference type="GO" id="GO:0016887">
    <property type="term" value="F:ATP hydrolysis activity"/>
    <property type="evidence" value="ECO:0007669"/>
    <property type="project" value="InterPro"/>
</dbReference>
<comment type="subcellular location">
    <subcellularLocation>
        <location evidence="1">Nucleus</location>
    </subcellularLocation>
</comment>
<feature type="region of interest" description="Disordered" evidence="10">
    <location>
        <begin position="105"/>
        <end position="172"/>
    </location>
</feature>
<keyword evidence="8" id="KW-0539">Nucleus</keyword>
<dbReference type="PROSITE" id="PS00690">
    <property type="entry name" value="DEAH_ATP_HELICASE"/>
    <property type="match status" value="1"/>
</dbReference>
<dbReference type="SMART" id="SM00487">
    <property type="entry name" value="DEXDc"/>
    <property type="match status" value="1"/>
</dbReference>
<dbReference type="InterPro" id="IPR002464">
    <property type="entry name" value="DNA/RNA_helicase_DEAH_CS"/>
</dbReference>
<keyword evidence="14" id="KW-1185">Reference proteome</keyword>
<gene>
    <name evidence="13" type="ORF">AAL_03570</name>
</gene>
<dbReference type="Pfam" id="PF00176">
    <property type="entry name" value="SNF2-rel_dom"/>
    <property type="match status" value="1"/>
</dbReference>
<evidence type="ECO:0000259" key="12">
    <source>
        <dbReference type="PROSITE" id="PS51194"/>
    </source>
</evidence>
<feature type="compositionally biased region" description="Polar residues" evidence="10">
    <location>
        <begin position="512"/>
        <end position="523"/>
    </location>
</feature>